<dbReference type="PANTHER" id="PTHR46481:SF7">
    <property type="entry name" value="ZINC FINGER BED DOMAIN-CONTAINING PROTEIN RICESLEEPER 2-LIKE"/>
    <property type="match status" value="1"/>
</dbReference>
<sequence length="817" mass="94830">MESNQPQPETNPHPREALALALAHKRPGSQPPSPEPEGSKRLRRVPTVPVCPDFLRRQCRLSPFHCTFAHPPPSVDVEHDKVIVCCAFLWNVCLLEGTCRYLHPLPHIHQALVREMHMDYNRPGHIHGGYLQGNCIRSEQHSVASNNANMDKEVFGKEDQEESISTFDTFELNMDKIRDVLSEGILCDFTSIESMPMFIRCVISIAAGRSLPIPSYNEIVRDLKRFYGDAKSKLKRTLRFQRVCLSTETWIDERKILHMAVRAHWIDNEWKLCNKMLRFCSAGAPFEGREVFCKKIEKSLFDWGITKILTLTVDEISSNDPVVQYLKFKTKDANDVVLGHEFLKLKSFSHVVGEVAKEVLEYHRDSVSRVRFAVLNVIRTLKVDLFAKCAEKEGIKFEWPLFLNDETVWDSTYMLLEKAVGLQKAFERFMEEDSVYLSCFYMPELKGKFDEEEKAPGPPSETDWENARCLVTVLRLFYKVMCRLSDPSVVTVNAFAYELLGVQVRLAQLSKSEDQVITSLAKLMKKKIDQQWGDLYDLNPLVLVAMVLDPRYKLKGVKFCFDQVVNDKLKVERFVEKVEITLVHLYEHYIGCNSNLTKDIVAFSANVTANLVDSGADEEDHTKCIRDQFVKLVVEEGKKERNQEVSRYLSESCEIDSSTFDLLGWWWHNSFWYPTLSQIARDVLAIPVCAAFYEDAFHTEFRELDLYRMSKPRDLREILVVGKDWFKEKPPADYKESWIDGFVKSDEEDEDEEDEVDEDEEDEDEEKEDEEDEVDEDEEDEDEEDEVDEDEEDEDEEKEDEEDEVDEDEEDEDEEKA</sequence>
<protein>
    <submittedName>
        <fullName evidence="5">Zinc finger BED domain-containing protein DAYSLEEPER</fullName>
    </submittedName>
</protein>
<keyword evidence="2" id="KW-0479">Metal-binding</keyword>
<dbReference type="SUPFAM" id="SSF53098">
    <property type="entry name" value="Ribonuclease H-like"/>
    <property type="match status" value="1"/>
</dbReference>
<dbReference type="InterPro" id="IPR025525">
    <property type="entry name" value="hAT-like_transposase_RNase-H"/>
</dbReference>
<name>A0AAV8FAI8_9POAL</name>
<dbReference type="GO" id="GO:0003677">
    <property type="term" value="F:DNA binding"/>
    <property type="evidence" value="ECO:0007669"/>
    <property type="project" value="UniProtKB-KW"/>
</dbReference>
<feature type="region of interest" description="Disordered" evidence="3">
    <location>
        <begin position="1"/>
        <end position="43"/>
    </location>
</feature>
<gene>
    <name evidence="5" type="ORF">LUZ62_041618</name>
</gene>
<dbReference type="InterPro" id="IPR052035">
    <property type="entry name" value="ZnF_BED_domain_contain"/>
</dbReference>
<feature type="domain" description="C3H1-type" evidence="4">
    <location>
        <begin position="46"/>
        <end position="73"/>
    </location>
</feature>
<feature type="region of interest" description="Disordered" evidence="3">
    <location>
        <begin position="737"/>
        <end position="817"/>
    </location>
</feature>
<dbReference type="Proteomes" id="UP001140206">
    <property type="component" value="Chromosome 2"/>
</dbReference>
<dbReference type="Gene3D" id="3.30.1370.210">
    <property type="match status" value="1"/>
</dbReference>
<dbReference type="InterPro" id="IPR000571">
    <property type="entry name" value="Znf_CCCH"/>
</dbReference>
<feature type="compositionally biased region" description="Polar residues" evidence="3">
    <location>
        <begin position="1"/>
        <end position="10"/>
    </location>
</feature>
<dbReference type="SMART" id="SM00356">
    <property type="entry name" value="ZnF_C3H1"/>
    <property type="match status" value="2"/>
</dbReference>
<feature type="zinc finger region" description="C3H1-type" evidence="2">
    <location>
        <begin position="46"/>
        <end position="73"/>
    </location>
</feature>
<dbReference type="EMBL" id="JAMFTS010000002">
    <property type="protein sequence ID" value="KAJ4790372.1"/>
    <property type="molecule type" value="Genomic_DNA"/>
</dbReference>
<evidence type="ECO:0000256" key="3">
    <source>
        <dbReference type="SAM" id="MobiDB-lite"/>
    </source>
</evidence>
<evidence type="ECO:0000259" key="4">
    <source>
        <dbReference type="PROSITE" id="PS50103"/>
    </source>
</evidence>
<evidence type="ECO:0000313" key="5">
    <source>
        <dbReference type="EMBL" id="KAJ4790372.1"/>
    </source>
</evidence>
<dbReference type="PANTHER" id="PTHR46481">
    <property type="entry name" value="ZINC FINGER BED DOMAIN-CONTAINING PROTEIN 4"/>
    <property type="match status" value="1"/>
</dbReference>
<evidence type="ECO:0000313" key="6">
    <source>
        <dbReference type="Proteomes" id="UP001140206"/>
    </source>
</evidence>
<keyword evidence="2" id="KW-0862">Zinc</keyword>
<evidence type="ECO:0000256" key="2">
    <source>
        <dbReference type="PROSITE-ProRule" id="PRU00723"/>
    </source>
</evidence>
<organism evidence="5 6">
    <name type="scientific">Rhynchospora pubera</name>
    <dbReference type="NCBI Taxonomy" id="906938"/>
    <lineage>
        <taxon>Eukaryota</taxon>
        <taxon>Viridiplantae</taxon>
        <taxon>Streptophyta</taxon>
        <taxon>Embryophyta</taxon>
        <taxon>Tracheophyta</taxon>
        <taxon>Spermatophyta</taxon>
        <taxon>Magnoliopsida</taxon>
        <taxon>Liliopsida</taxon>
        <taxon>Poales</taxon>
        <taxon>Cyperaceae</taxon>
        <taxon>Cyperoideae</taxon>
        <taxon>Rhynchosporeae</taxon>
        <taxon>Rhynchospora</taxon>
    </lineage>
</organism>
<keyword evidence="2" id="KW-0863">Zinc-finger</keyword>
<keyword evidence="1" id="KW-0238">DNA-binding</keyword>
<dbReference type="GO" id="GO:0046983">
    <property type="term" value="F:protein dimerization activity"/>
    <property type="evidence" value="ECO:0007669"/>
    <property type="project" value="InterPro"/>
</dbReference>
<dbReference type="GO" id="GO:0008270">
    <property type="term" value="F:zinc ion binding"/>
    <property type="evidence" value="ECO:0007669"/>
    <property type="project" value="UniProtKB-KW"/>
</dbReference>
<dbReference type="InterPro" id="IPR008906">
    <property type="entry name" value="HATC_C_dom"/>
</dbReference>
<dbReference type="InterPro" id="IPR012337">
    <property type="entry name" value="RNaseH-like_sf"/>
</dbReference>
<dbReference type="PROSITE" id="PS50103">
    <property type="entry name" value="ZF_C3H1"/>
    <property type="match status" value="1"/>
</dbReference>
<keyword evidence="6" id="KW-1185">Reference proteome</keyword>
<evidence type="ECO:0000256" key="1">
    <source>
        <dbReference type="ARBA" id="ARBA00023125"/>
    </source>
</evidence>
<dbReference type="Pfam" id="PF14372">
    <property type="entry name" value="hAT-like_RNase-H"/>
    <property type="match status" value="1"/>
</dbReference>
<reference evidence="5" key="1">
    <citation type="submission" date="2022-08" db="EMBL/GenBank/DDBJ databases">
        <authorList>
            <person name="Marques A."/>
        </authorList>
    </citation>
    <scope>NUCLEOTIDE SEQUENCE</scope>
    <source>
        <strain evidence="5">RhyPub2mFocal</strain>
        <tissue evidence="5">Leaves</tissue>
    </source>
</reference>
<comment type="caution">
    <text evidence="5">The sequence shown here is derived from an EMBL/GenBank/DDBJ whole genome shotgun (WGS) entry which is preliminary data.</text>
</comment>
<accession>A0AAV8FAI8</accession>
<dbReference type="Pfam" id="PF05699">
    <property type="entry name" value="Dimer_Tnp_hAT"/>
    <property type="match status" value="1"/>
</dbReference>
<feature type="compositionally biased region" description="Acidic residues" evidence="3">
    <location>
        <begin position="746"/>
        <end position="817"/>
    </location>
</feature>
<proteinExistence type="predicted"/>
<dbReference type="AlphaFoldDB" id="A0AAV8FAI8"/>